<evidence type="ECO:0000256" key="1">
    <source>
        <dbReference type="ARBA" id="ARBA00023284"/>
    </source>
</evidence>
<evidence type="ECO:0000313" key="4">
    <source>
        <dbReference type="EMBL" id="AZS30288.1"/>
    </source>
</evidence>
<dbReference type="InterPro" id="IPR036249">
    <property type="entry name" value="Thioredoxin-like_sf"/>
</dbReference>
<dbReference type="Pfam" id="PF00085">
    <property type="entry name" value="Thioredoxin"/>
    <property type="match status" value="1"/>
</dbReference>
<gene>
    <name evidence="4" type="ORF">D8S85_12525</name>
</gene>
<dbReference type="RefSeq" id="WP_106480946.1">
    <property type="nucleotide sequence ID" value="NZ_CP032819.1"/>
</dbReference>
<dbReference type="Gene3D" id="3.40.30.10">
    <property type="entry name" value="Glutaredoxin"/>
    <property type="match status" value="1"/>
</dbReference>
<dbReference type="InterPro" id="IPR013766">
    <property type="entry name" value="Thioredoxin_domain"/>
</dbReference>
<protein>
    <submittedName>
        <fullName evidence="4">DUF255 domain-containing protein</fullName>
    </submittedName>
</protein>
<dbReference type="GO" id="GO:0045454">
    <property type="term" value="P:cell redox homeostasis"/>
    <property type="evidence" value="ECO:0007669"/>
    <property type="project" value="TreeGrafter"/>
</dbReference>
<feature type="compositionally biased region" description="Basic and acidic residues" evidence="2">
    <location>
        <begin position="387"/>
        <end position="396"/>
    </location>
</feature>
<dbReference type="InterPro" id="IPR017937">
    <property type="entry name" value="Thioredoxin_CS"/>
</dbReference>
<evidence type="ECO:0000259" key="3">
    <source>
        <dbReference type="PROSITE" id="PS51352"/>
    </source>
</evidence>
<proteinExistence type="predicted"/>
<reference evidence="4 5" key="1">
    <citation type="submission" date="2018-10" db="EMBL/GenBank/DDBJ databases">
        <title>Butyricimonas faecalis sp. nov., isolated from human faeces and emended description of the genus Butyricimonas.</title>
        <authorList>
            <person name="Le Roy T."/>
            <person name="Van der Smissen P."/>
            <person name="Paquot A."/>
            <person name="Delzenne N."/>
            <person name="Muccioli G."/>
            <person name="Collet J.-F."/>
            <person name="Cani P.D."/>
        </authorList>
    </citation>
    <scope>NUCLEOTIDE SEQUENCE [LARGE SCALE GENOMIC DNA]</scope>
    <source>
        <strain evidence="4 5">H184</strain>
    </source>
</reference>
<dbReference type="PROSITE" id="PS51352">
    <property type="entry name" value="THIOREDOXIN_2"/>
    <property type="match status" value="1"/>
</dbReference>
<dbReference type="KEGG" id="buy:D8S85_12525"/>
<organism evidence="4 5">
    <name type="scientific">Butyricimonas faecalis</name>
    <dbReference type="NCBI Taxonomy" id="2093856"/>
    <lineage>
        <taxon>Bacteria</taxon>
        <taxon>Pseudomonadati</taxon>
        <taxon>Bacteroidota</taxon>
        <taxon>Bacteroidia</taxon>
        <taxon>Bacteroidales</taxon>
        <taxon>Odoribacteraceae</taxon>
        <taxon>Butyricimonas</taxon>
    </lineage>
</organism>
<dbReference type="SUPFAM" id="SSF52833">
    <property type="entry name" value="Thioredoxin-like"/>
    <property type="match status" value="1"/>
</dbReference>
<dbReference type="PANTHER" id="PTHR43601:SF3">
    <property type="entry name" value="THIOREDOXIN, MITOCHONDRIAL"/>
    <property type="match status" value="1"/>
</dbReference>
<dbReference type="OrthoDB" id="1099736at2"/>
<dbReference type="AlphaFoldDB" id="A0A3Q9IUJ5"/>
<dbReference type="EMBL" id="CP032819">
    <property type="protein sequence ID" value="AZS30288.1"/>
    <property type="molecule type" value="Genomic_DNA"/>
</dbReference>
<accession>A0A3Q9IUJ5</accession>
<sequence length="407" mass="45924">MKKLFVLIVLIAGIVWGAEAQSKGITFEQTKEWKKVLKKAKKEKKLIFIDCYTSWCGPCKMLSSQVFTREDVGNQFNADFVNVKYDMEKDADGVILKDKFEVKAFPTLVFVDPNTQQVVHKMVGAGSAEWLMAGGKMAKDPQNNLNGLTKRYEAGERSTDLLSRYLTALSSAYMQEKQGAVAAEYLNALSDDEIVTKENWELIKKNVSDPLSKPIRQVIANIGRFYEVAGKEVVDYKLENSIKGAVAEIMYWRPGNGEFDETRNAELVKLLQSLDYAFIPGSLASLYTAEYIRKGDYKGMLNSMHEAFKYNVFRNGEDQMYFQSNIEALTGCDDKALVQEGIDWLDARCAQTKDYFSKANLMNSKARLLTKIGDTLGADKAKMEEEKYNKEGEKRSGGKAVRAIRMN</sequence>
<keyword evidence="1" id="KW-0676">Redox-active center</keyword>
<dbReference type="PANTHER" id="PTHR43601">
    <property type="entry name" value="THIOREDOXIN, MITOCHONDRIAL"/>
    <property type="match status" value="1"/>
</dbReference>
<feature type="region of interest" description="Disordered" evidence="2">
    <location>
        <begin position="387"/>
        <end position="407"/>
    </location>
</feature>
<name>A0A3Q9IUJ5_9BACT</name>
<dbReference type="Proteomes" id="UP000270673">
    <property type="component" value="Chromosome"/>
</dbReference>
<keyword evidence="5" id="KW-1185">Reference proteome</keyword>
<evidence type="ECO:0000313" key="5">
    <source>
        <dbReference type="Proteomes" id="UP000270673"/>
    </source>
</evidence>
<feature type="domain" description="Thioredoxin" evidence="3">
    <location>
        <begin position="14"/>
        <end position="140"/>
    </location>
</feature>
<evidence type="ECO:0000256" key="2">
    <source>
        <dbReference type="SAM" id="MobiDB-lite"/>
    </source>
</evidence>
<dbReference type="PROSITE" id="PS00194">
    <property type="entry name" value="THIOREDOXIN_1"/>
    <property type="match status" value="1"/>
</dbReference>